<dbReference type="AlphaFoldDB" id="A0A7J7CWT4"/>
<dbReference type="FunCoup" id="A0A7J7CWT4">
    <property type="interactions" value="1429"/>
</dbReference>
<proteinExistence type="predicted"/>
<accession>A0A7J7CWT4</accession>
<dbReference type="PANTHER" id="PTHR31371">
    <property type="entry name" value="BNAC09G50660D PROTEIN"/>
    <property type="match status" value="1"/>
</dbReference>
<dbReference type="PANTHER" id="PTHR31371:SF2">
    <property type="entry name" value="PLANT_PROTEIN (DUF668)"/>
    <property type="match status" value="1"/>
</dbReference>
<feature type="domain" description="DUF3475" evidence="2">
    <location>
        <begin position="45"/>
        <end position="101"/>
    </location>
</feature>
<comment type="caution">
    <text evidence="3">The sequence shown here is derived from an EMBL/GenBank/DDBJ whole genome shotgun (WGS) entry which is preliminary data.</text>
</comment>
<dbReference type="Pfam" id="PF11961">
    <property type="entry name" value="DUF3475"/>
    <property type="match status" value="1"/>
</dbReference>
<organism evidence="3 4">
    <name type="scientific">Tripterygium wilfordii</name>
    <name type="common">Thunder God vine</name>
    <dbReference type="NCBI Taxonomy" id="458696"/>
    <lineage>
        <taxon>Eukaryota</taxon>
        <taxon>Viridiplantae</taxon>
        <taxon>Streptophyta</taxon>
        <taxon>Embryophyta</taxon>
        <taxon>Tracheophyta</taxon>
        <taxon>Spermatophyta</taxon>
        <taxon>Magnoliopsida</taxon>
        <taxon>eudicotyledons</taxon>
        <taxon>Gunneridae</taxon>
        <taxon>Pentapetalae</taxon>
        <taxon>rosids</taxon>
        <taxon>fabids</taxon>
        <taxon>Celastrales</taxon>
        <taxon>Celastraceae</taxon>
        <taxon>Tripterygium</taxon>
    </lineage>
</organism>
<evidence type="ECO:0000313" key="4">
    <source>
        <dbReference type="Proteomes" id="UP000593562"/>
    </source>
</evidence>
<evidence type="ECO:0000259" key="2">
    <source>
        <dbReference type="Pfam" id="PF11961"/>
    </source>
</evidence>
<dbReference type="InParanoid" id="A0A7J7CWT4"/>
<dbReference type="EMBL" id="JAAARO010000013">
    <property type="protein sequence ID" value="KAF5738575.1"/>
    <property type="molecule type" value="Genomic_DNA"/>
</dbReference>
<feature type="domain" description="DUF668" evidence="1">
    <location>
        <begin position="435"/>
        <end position="524"/>
    </location>
</feature>
<dbReference type="InterPro" id="IPR021864">
    <property type="entry name" value="DUF3475"/>
</dbReference>
<evidence type="ECO:0000313" key="3">
    <source>
        <dbReference type="EMBL" id="KAF5738575.1"/>
    </source>
</evidence>
<sequence length="605" mass="68373">MVAEPWLLKMGNQVSSNLKHALLLEPYKRRNRRKPEAKEKEIVGILSFEVANVMSKTVLLFKSLSDSEISKLKSEIFNSQGVKNLVSSDENFLLELALAEKLDDLNRVAGVVSRLGKKCTEPALQGFEHVYGDIMSGVIDVKELGFLVKDMEGMMRKMERYVSATGDLYSELEVLNELEQAVKKFQQNQHEESRKAFEQKLIWQKQDVRHLKEISIWSQTYDKVVELLARTVCTIFAKICAVFGDSALRTRLLEGGSSPMKNDYGPVSGEIGECTQVQVVSGPLRRILSRSNSGCQLGSIERPAVVRKGKILKSHVGLQRGETAFFQHEDYNFPCGTSPGRLIMDCLSLSSSVSRFDDADNVDREGEDRNSQISRCSGVTNGGFRSEHPNHADCFSPTKLGVSFNAYPKQAKNNVLSSTCFGPNSRLTVYAPPSTVGGSALALHYANVIIVIEKLLRYPHLVGEDARDDLYQMLPTSLRKTLRTNLKAYFKNFAIYDAPLALDWKETLDKRLWWLAPLAHNMIRWQSERNFEQQQIVKRTNVLLLQTLYFADRGKTEAAICELLVGLNYICRYEQQQNALLDCTSSIDFDDCMEWQSQDRASYLN</sequence>
<dbReference type="Proteomes" id="UP000593562">
    <property type="component" value="Unassembled WGS sequence"/>
</dbReference>
<gene>
    <name evidence="3" type="ORF">HS088_TW13G01476</name>
</gene>
<dbReference type="Pfam" id="PF05003">
    <property type="entry name" value="DUF668"/>
    <property type="match status" value="1"/>
</dbReference>
<name>A0A7J7CWT4_TRIWF</name>
<reference evidence="3 4" key="1">
    <citation type="journal article" date="2020" name="Nat. Commun.">
        <title>Genome of Tripterygium wilfordii and identification of cytochrome P450 involved in triptolide biosynthesis.</title>
        <authorList>
            <person name="Tu L."/>
            <person name="Su P."/>
            <person name="Zhang Z."/>
            <person name="Gao L."/>
            <person name="Wang J."/>
            <person name="Hu T."/>
            <person name="Zhou J."/>
            <person name="Zhang Y."/>
            <person name="Zhao Y."/>
            <person name="Liu Y."/>
            <person name="Song Y."/>
            <person name="Tong Y."/>
            <person name="Lu Y."/>
            <person name="Yang J."/>
            <person name="Xu C."/>
            <person name="Jia M."/>
            <person name="Peters R.J."/>
            <person name="Huang L."/>
            <person name="Gao W."/>
        </authorList>
    </citation>
    <scope>NUCLEOTIDE SEQUENCE [LARGE SCALE GENOMIC DNA]</scope>
    <source>
        <strain evidence="4">cv. XIE 37</strain>
        <tissue evidence="3">Leaf</tissue>
    </source>
</reference>
<evidence type="ECO:0000259" key="1">
    <source>
        <dbReference type="Pfam" id="PF05003"/>
    </source>
</evidence>
<dbReference type="OrthoDB" id="2018987at2759"/>
<keyword evidence="4" id="KW-1185">Reference proteome</keyword>
<dbReference type="GO" id="GO:0045927">
    <property type="term" value="P:positive regulation of growth"/>
    <property type="evidence" value="ECO:0007669"/>
    <property type="project" value="InterPro"/>
</dbReference>
<dbReference type="InterPro" id="IPR007700">
    <property type="entry name" value="DUF668"/>
</dbReference>
<protein>
    <submittedName>
        <fullName evidence="3">Uncharacterized protein</fullName>
    </submittedName>
</protein>